<dbReference type="EMBL" id="SHKI01000006">
    <property type="protein sequence ID" value="RZT62738.1"/>
    <property type="molecule type" value="Genomic_DNA"/>
</dbReference>
<feature type="domain" description="PucR C-terminal helix-turn-helix" evidence="1">
    <location>
        <begin position="451"/>
        <end position="508"/>
    </location>
</feature>
<dbReference type="AlphaFoldDB" id="A0A4Q7TSP2"/>
<dbReference type="InterPro" id="IPR042070">
    <property type="entry name" value="PucR_C-HTH_sf"/>
</dbReference>
<keyword evidence="3" id="KW-1185">Reference proteome</keyword>
<protein>
    <submittedName>
        <fullName evidence="2">DNA-binding PucR family transcriptional regulator</fullName>
    </submittedName>
</protein>
<proteinExistence type="predicted"/>
<dbReference type="RefSeq" id="WP_130454613.1">
    <property type="nucleotide sequence ID" value="NZ_QYAG01000002.1"/>
</dbReference>
<dbReference type="InterPro" id="IPR051448">
    <property type="entry name" value="CdaR-like_regulators"/>
</dbReference>
<comment type="caution">
    <text evidence="2">The sequence shown here is derived from an EMBL/GenBank/DDBJ whole genome shotgun (WGS) entry which is preliminary data.</text>
</comment>
<evidence type="ECO:0000313" key="3">
    <source>
        <dbReference type="Proteomes" id="UP000291832"/>
    </source>
</evidence>
<dbReference type="PANTHER" id="PTHR33744:SF17">
    <property type="entry name" value="CONSERVED PROTEIN"/>
    <property type="match status" value="1"/>
</dbReference>
<evidence type="ECO:0000259" key="1">
    <source>
        <dbReference type="Pfam" id="PF13556"/>
    </source>
</evidence>
<accession>A0A4Q7TSP2</accession>
<dbReference type="InterPro" id="IPR025736">
    <property type="entry name" value="PucR_C-HTH_dom"/>
</dbReference>
<reference evidence="2 3" key="1">
    <citation type="journal article" date="2015" name="Stand. Genomic Sci.">
        <title>Genomic Encyclopedia of Bacterial and Archaeal Type Strains, Phase III: the genomes of soil and plant-associated and newly described type strains.</title>
        <authorList>
            <person name="Whitman W.B."/>
            <person name="Woyke T."/>
            <person name="Klenk H.P."/>
            <person name="Zhou Y."/>
            <person name="Lilburn T.G."/>
            <person name="Beck B.J."/>
            <person name="De Vos P."/>
            <person name="Vandamme P."/>
            <person name="Eisen J.A."/>
            <person name="Garrity G."/>
            <person name="Hugenholtz P."/>
            <person name="Kyrpides N.C."/>
        </authorList>
    </citation>
    <scope>NUCLEOTIDE SEQUENCE [LARGE SCALE GENOMIC DNA]</scope>
    <source>
        <strain evidence="2 3">RF6</strain>
    </source>
</reference>
<organism evidence="2 3">
    <name type="scientific">Leucobacter luti</name>
    <dbReference type="NCBI Taxonomy" id="340320"/>
    <lineage>
        <taxon>Bacteria</taxon>
        <taxon>Bacillati</taxon>
        <taxon>Actinomycetota</taxon>
        <taxon>Actinomycetes</taxon>
        <taxon>Micrococcales</taxon>
        <taxon>Microbacteriaceae</taxon>
        <taxon>Leucobacter</taxon>
    </lineage>
</organism>
<dbReference type="PANTHER" id="PTHR33744">
    <property type="entry name" value="CARBOHYDRATE DIACID REGULATOR"/>
    <property type="match status" value="1"/>
</dbReference>
<name>A0A4Q7TSP2_9MICO</name>
<dbReference type="Pfam" id="PF13556">
    <property type="entry name" value="HTH_30"/>
    <property type="match status" value="1"/>
</dbReference>
<dbReference type="OrthoDB" id="3190266at2"/>
<dbReference type="GO" id="GO:0003677">
    <property type="term" value="F:DNA binding"/>
    <property type="evidence" value="ECO:0007669"/>
    <property type="project" value="UniProtKB-KW"/>
</dbReference>
<dbReference type="Proteomes" id="UP000291832">
    <property type="component" value="Unassembled WGS sequence"/>
</dbReference>
<evidence type="ECO:0000313" key="2">
    <source>
        <dbReference type="EMBL" id="RZT62738.1"/>
    </source>
</evidence>
<dbReference type="Gene3D" id="1.10.10.2840">
    <property type="entry name" value="PucR C-terminal helix-turn-helix domain"/>
    <property type="match status" value="1"/>
</dbReference>
<keyword evidence="2" id="KW-0238">DNA-binding</keyword>
<gene>
    <name evidence="2" type="ORF">EV139_2439</name>
</gene>
<sequence length="520" mass="55682">MRSLGADVASPLGPYDAERVIAGAEFHDALDEFPPDPDLLLLTPSAGGTSPDGFAKLAERAARARVGALALKCRDGDTAALGAVAEASGVAIIRVSERVSWRLFDALVAPLLGAEHHPEDTHRDRGAEPLFALANELAGHFGGSVAIEDLGRRILAYSSIPGQLIDSVRTQGILTRRVPDSPFNDDQYRTVLRADHPLVYPGQDDEAPRIAMGVRAGTLPLGTIWVITADPAPELSPEQDARVRAAAAVAAAHMLDDVRARKASQIPREARFRTLLDGTDVAGSELAELGITEERGAIVLAFEAAGDPGPVPIAQLRSTVHRHLALRHPEAVTVIRDRRVYALLARGAAQDPAELVAPLIPLVDRLIGPGSRAAIPGTAHRSGDVAELRQLAERLLDAAARAGAALPDRILGLPALRPRLALERFAGAFAAEPALRAPEVDRLCAEEPSYAETLLAWCGHFGNVARTARALQVHENTVRHRIRQAEEQYGVRLTTPDERLTAWVQLRVQLAGDSLRADEE</sequence>